<keyword evidence="2" id="KW-1133">Transmembrane helix</keyword>
<name>A0A0S4JHL1_BODSA</name>
<evidence type="ECO:0000313" key="4">
    <source>
        <dbReference type="Proteomes" id="UP000051952"/>
    </source>
</evidence>
<evidence type="ECO:0000313" key="3">
    <source>
        <dbReference type="EMBL" id="CUG89426.1"/>
    </source>
</evidence>
<organism evidence="3 4">
    <name type="scientific">Bodo saltans</name>
    <name type="common">Flagellated protozoan</name>
    <dbReference type="NCBI Taxonomy" id="75058"/>
    <lineage>
        <taxon>Eukaryota</taxon>
        <taxon>Discoba</taxon>
        <taxon>Euglenozoa</taxon>
        <taxon>Kinetoplastea</taxon>
        <taxon>Metakinetoplastina</taxon>
        <taxon>Eubodonida</taxon>
        <taxon>Bodonidae</taxon>
        <taxon>Bodo</taxon>
    </lineage>
</organism>
<feature type="region of interest" description="Disordered" evidence="1">
    <location>
        <begin position="290"/>
        <end position="318"/>
    </location>
</feature>
<accession>A0A0S4JHL1</accession>
<keyword evidence="2 3" id="KW-0812">Transmembrane</keyword>
<feature type="region of interest" description="Disordered" evidence="1">
    <location>
        <begin position="954"/>
        <end position="1072"/>
    </location>
</feature>
<feature type="compositionally biased region" description="Low complexity" evidence="1">
    <location>
        <begin position="954"/>
        <end position="963"/>
    </location>
</feature>
<feature type="compositionally biased region" description="Low complexity" evidence="1">
    <location>
        <begin position="302"/>
        <end position="313"/>
    </location>
</feature>
<dbReference type="EMBL" id="CYKH01001737">
    <property type="protein sequence ID" value="CUG89426.1"/>
    <property type="molecule type" value="Genomic_DNA"/>
</dbReference>
<feature type="region of interest" description="Disordered" evidence="1">
    <location>
        <begin position="709"/>
        <end position="734"/>
    </location>
</feature>
<feature type="compositionally biased region" description="Low complexity" evidence="1">
    <location>
        <begin position="426"/>
        <end position="440"/>
    </location>
</feature>
<feature type="compositionally biased region" description="Low complexity" evidence="1">
    <location>
        <begin position="1035"/>
        <end position="1044"/>
    </location>
</feature>
<feature type="region of interest" description="Disordered" evidence="1">
    <location>
        <begin position="146"/>
        <end position="170"/>
    </location>
</feature>
<evidence type="ECO:0000256" key="1">
    <source>
        <dbReference type="SAM" id="MobiDB-lite"/>
    </source>
</evidence>
<feature type="compositionally biased region" description="Low complexity" evidence="1">
    <location>
        <begin position="976"/>
        <end position="992"/>
    </location>
</feature>
<dbReference type="Proteomes" id="UP000051952">
    <property type="component" value="Unassembled WGS sequence"/>
</dbReference>
<protein>
    <submittedName>
        <fullName evidence="3">Transmembrane protein, putative</fullName>
    </submittedName>
</protein>
<evidence type="ECO:0000256" key="2">
    <source>
        <dbReference type="SAM" id="Phobius"/>
    </source>
</evidence>
<feature type="transmembrane region" description="Helical" evidence="2">
    <location>
        <begin position="12"/>
        <end position="38"/>
    </location>
</feature>
<dbReference type="AlphaFoldDB" id="A0A0S4JHL1"/>
<feature type="region of interest" description="Disordered" evidence="1">
    <location>
        <begin position="400"/>
        <end position="440"/>
    </location>
</feature>
<gene>
    <name evidence="3" type="ORF">BSAL_21000</name>
</gene>
<feature type="compositionally biased region" description="Polar residues" evidence="1">
    <location>
        <begin position="964"/>
        <end position="975"/>
    </location>
</feature>
<feature type="region of interest" description="Disordered" evidence="1">
    <location>
        <begin position="482"/>
        <end position="505"/>
    </location>
</feature>
<feature type="compositionally biased region" description="Low complexity" evidence="1">
    <location>
        <begin position="149"/>
        <end position="168"/>
    </location>
</feature>
<sequence>MFLGTQRLRSISIFRFFFFAQISNCCLYSVSASVAIFFQANKKKKVMSTIDSEVSVSFLDNVAADVPFGAPATAPMNTIVVDALELGLDDDGQQHGNGEMQLPVIPTAAAAASPPPPPAPPSLADYLAQHNLVPVFDRMFQECAKRLHQQQQSNQAGTANSSNNNSNNPVCDGMIDVVSDMLFQRSALSTRPCVPPDAINHSPSAATVNHMRNVFGGKRVLVVLELPTTLLQLPQGPNDAEETGPAVLSWYRLEMMCRTIVAIASLASGSHTMAGKFTPRVVVGIVMTPSQQEEEEAEEASRAATSGSNNNNGKAKKKSSLKKKSCGWDCDDTVSARGRRGGRGITCCNKWEQQQQWKSEKEIVVVKFRSIGCSCDAERIIAVSRRWGDDCDDMSDFDEIEGDSDSMPSHQTKHNVGGARRNTGMTAADVDSSTSTYSSVPAPPDSALYALAALLQGEGIDTEFLTSHTSLLVSNISAESAGAGAVSDNNNSDDEGGNNNPNGGLKPIQVRILPATWTPSESSSNPLSAFDPVLAFADVVVIEGLETMRLHHPLLTFVPKSIGSAMLGVGAALELCALRAVLSCGSSSRRRIEFPAPATTGGAAVNSRIKHHHSNNSNNTTNVPKQRILIIGDDEEFGGGSIRTLTSRSPLLLPSALEHLVAFPEALEAVVYEHDRIYLVGSAALVWQRVVNKRRRFAEEEGGIVASLLTDDVDNGGNGGNNKTSATAGRPPTQRLPRQEFSLLEWASRTEAAVCALLDAVDYFSPTVPGGCLVIPASDFVIVKKTTSGKSKVDVVTRQTFESTEYFQANGQACPPKFYYADVGPATRAEIVSAIQTKASFVAGFGSVTRCSHHVGGSPVTRCSHHVGGSRAATTAFSATLSEEVERKVLTSTTSQEILTACKGLGGESAVAGGGGGVAVPVVVFGEHWAQSLAHYTEVSLPIPAPQVTPSYYQPPALLQQPPTTMGQFLQNPAHSTSTAGGNGNTTPRGGRFSNNNSMNGVPSALIPQNLLSSSTTNRSMSPAAGSGHSPNIRSSSVVSESTSPAGARRRQSVARSPRSTIPNPSNHPRPRALSVCHLTSQRLVRKDKTVQEESAIVHLSTLPYRQVARVMAGDCWDSLRDLPCSVPTRTTVHRW</sequence>
<proteinExistence type="predicted"/>
<feature type="compositionally biased region" description="Polar residues" evidence="1">
    <location>
        <begin position="1010"/>
        <end position="1021"/>
    </location>
</feature>
<feature type="compositionally biased region" description="Polar residues" evidence="1">
    <location>
        <begin position="1054"/>
        <end position="1067"/>
    </location>
</feature>
<reference evidence="4" key="1">
    <citation type="submission" date="2015-09" db="EMBL/GenBank/DDBJ databases">
        <authorList>
            <consortium name="Pathogen Informatics"/>
        </authorList>
    </citation>
    <scope>NUCLEOTIDE SEQUENCE [LARGE SCALE GENOMIC DNA]</scope>
    <source>
        <strain evidence="4">Lake Konstanz</strain>
    </source>
</reference>
<keyword evidence="4" id="KW-1185">Reference proteome</keyword>
<keyword evidence="2" id="KW-0472">Membrane</keyword>